<feature type="chain" id="PRO_5034827694" evidence="1">
    <location>
        <begin position="22"/>
        <end position="101"/>
    </location>
</feature>
<dbReference type="RefSeq" id="XP_022087127.1">
    <property type="nucleotide sequence ID" value="XM_022231435.1"/>
</dbReference>
<accession>A0A8B7Y3L7</accession>
<evidence type="ECO:0000256" key="1">
    <source>
        <dbReference type="SAM" id="SignalP"/>
    </source>
</evidence>
<dbReference type="OrthoDB" id="10402547at2759"/>
<sequence length="101" mass="11423">MVSTSQRLAVAIMCLSVMCLAQPRTNFNRIFGPTYGKRSQTGMRPQHYLNLMDGAEGSEEFEREPVENLMAGYLARLSPGKRHMLSKLLEVARMDNELSDE</sequence>
<organism evidence="2 3">
    <name type="scientific">Acanthaster planci</name>
    <name type="common">Crown-of-thorns starfish</name>
    <dbReference type="NCBI Taxonomy" id="133434"/>
    <lineage>
        <taxon>Eukaryota</taxon>
        <taxon>Metazoa</taxon>
        <taxon>Echinodermata</taxon>
        <taxon>Eleutherozoa</taxon>
        <taxon>Asterozoa</taxon>
        <taxon>Asteroidea</taxon>
        <taxon>Valvatacea</taxon>
        <taxon>Valvatida</taxon>
        <taxon>Acanthasteridae</taxon>
        <taxon>Acanthaster</taxon>
    </lineage>
</organism>
<feature type="signal peptide" evidence="1">
    <location>
        <begin position="1"/>
        <end position="21"/>
    </location>
</feature>
<name>A0A8B7Y3L7_ACAPL</name>
<dbReference type="OMA" id="VAIMCLS"/>
<gene>
    <name evidence="3" type="primary">LOC110977375</name>
</gene>
<dbReference type="Proteomes" id="UP000694845">
    <property type="component" value="Unplaced"/>
</dbReference>
<evidence type="ECO:0000313" key="2">
    <source>
        <dbReference type="Proteomes" id="UP000694845"/>
    </source>
</evidence>
<keyword evidence="2" id="KW-1185">Reference proteome</keyword>
<proteinExistence type="predicted"/>
<evidence type="ECO:0000313" key="3">
    <source>
        <dbReference type="RefSeq" id="XP_022087127.1"/>
    </source>
</evidence>
<protein>
    <submittedName>
        <fullName evidence="3">Uncharacterized protein LOC110977375 isoform X2</fullName>
    </submittedName>
</protein>
<dbReference type="GeneID" id="110977375"/>
<reference evidence="3" key="1">
    <citation type="submission" date="2025-08" db="UniProtKB">
        <authorList>
            <consortium name="RefSeq"/>
        </authorList>
    </citation>
    <scope>IDENTIFICATION</scope>
</reference>
<dbReference type="AlphaFoldDB" id="A0A8B7Y3L7"/>
<keyword evidence="1" id="KW-0732">Signal</keyword>